<comment type="caution">
    <text evidence="3">The sequence shown here is derived from an EMBL/GenBank/DDBJ whole genome shotgun (WGS) entry which is preliminary data.</text>
</comment>
<accession>A0AAV0Q2P7</accession>
<feature type="region of interest" description="Disordered" evidence="1">
    <location>
        <begin position="83"/>
        <end position="102"/>
    </location>
</feature>
<evidence type="ECO:0000256" key="2">
    <source>
        <dbReference type="SAM" id="Phobius"/>
    </source>
</evidence>
<organism evidence="3 4">
    <name type="scientific">Linum tenue</name>
    <dbReference type="NCBI Taxonomy" id="586396"/>
    <lineage>
        <taxon>Eukaryota</taxon>
        <taxon>Viridiplantae</taxon>
        <taxon>Streptophyta</taxon>
        <taxon>Embryophyta</taxon>
        <taxon>Tracheophyta</taxon>
        <taxon>Spermatophyta</taxon>
        <taxon>Magnoliopsida</taxon>
        <taxon>eudicotyledons</taxon>
        <taxon>Gunneridae</taxon>
        <taxon>Pentapetalae</taxon>
        <taxon>rosids</taxon>
        <taxon>fabids</taxon>
        <taxon>Malpighiales</taxon>
        <taxon>Linaceae</taxon>
        <taxon>Linum</taxon>
    </lineage>
</organism>
<dbReference type="AlphaFoldDB" id="A0AAV0Q2P7"/>
<evidence type="ECO:0000313" key="3">
    <source>
        <dbReference type="EMBL" id="CAI0539714.1"/>
    </source>
</evidence>
<keyword evidence="4" id="KW-1185">Reference proteome</keyword>
<dbReference type="Proteomes" id="UP001154282">
    <property type="component" value="Unassembled WGS sequence"/>
</dbReference>
<keyword evidence="2" id="KW-0812">Transmembrane</keyword>
<keyword evidence="2" id="KW-0472">Membrane</keyword>
<name>A0AAV0Q2P7_9ROSI</name>
<reference evidence="3" key="1">
    <citation type="submission" date="2022-08" db="EMBL/GenBank/DDBJ databases">
        <authorList>
            <person name="Gutierrez-Valencia J."/>
        </authorList>
    </citation>
    <scope>NUCLEOTIDE SEQUENCE</scope>
</reference>
<protein>
    <submittedName>
        <fullName evidence="3">Uncharacterized protein</fullName>
    </submittedName>
</protein>
<evidence type="ECO:0000313" key="4">
    <source>
        <dbReference type="Proteomes" id="UP001154282"/>
    </source>
</evidence>
<keyword evidence="2" id="KW-1133">Transmembrane helix</keyword>
<sequence>MHLNLGNRNGLISRKSRPIKKNCAVLAKLFISRSISPAIPTLIKLPTGGIGTFLLWERMRRKREERRPLKLWLARVYSRFSRGEGDGRLRDKKKREGERQVF</sequence>
<gene>
    <name evidence="3" type="ORF">LITE_LOCUS41384</name>
</gene>
<evidence type="ECO:0000256" key="1">
    <source>
        <dbReference type="SAM" id="MobiDB-lite"/>
    </source>
</evidence>
<dbReference type="EMBL" id="CAMGYJ010000009">
    <property type="protein sequence ID" value="CAI0539714.1"/>
    <property type="molecule type" value="Genomic_DNA"/>
</dbReference>
<proteinExistence type="predicted"/>
<feature type="transmembrane region" description="Helical" evidence="2">
    <location>
        <begin position="38"/>
        <end position="56"/>
    </location>
</feature>